<keyword evidence="3" id="KW-1185">Reference proteome</keyword>
<dbReference type="PRINTS" id="PR00412">
    <property type="entry name" value="EPOXHYDRLASE"/>
</dbReference>
<proteinExistence type="predicted"/>
<dbReference type="GO" id="GO:0016020">
    <property type="term" value="C:membrane"/>
    <property type="evidence" value="ECO:0007669"/>
    <property type="project" value="TreeGrafter"/>
</dbReference>
<dbReference type="Gene3D" id="3.40.50.1820">
    <property type="entry name" value="alpha/beta hydrolase"/>
    <property type="match status" value="1"/>
</dbReference>
<dbReference type="STRING" id="1178482.AR456_06890"/>
<accession>W1N5Y7</accession>
<dbReference type="InterPro" id="IPR029058">
    <property type="entry name" value="AB_hydrolase_fold"/>
</dbReference>
<dbReference type="InterPro" id="IPR000073">
    <property type="entry name" value="AB_hydrolase_1"/>
</dbReference>
<comment type="caution">
    <text evidence="2">The sequence shown here is derived from an EMBL/GenBank/DDBJ whole genome shotgun (WGS) entry which is preliminary data.</text>
</comment>
<dbReference type="InterPro" id="IPR050266">
    <property type="entry name" value="AB_hydrolase_sf"/>
</dbReference>
<feature type="domain" description="AB hydrolase-1" evidence="1">
    <location>
        <begin position="37"/>
        <end position="265"/>
    </location>
</feature>
<dbReference type="InterPro" id="IPR000639">
    <property type="entry name" value="Epox_hydrolase-like"/>
</dbReference>
<evidence type="ECO:0000259" key="1">
    <source>
        <dbReference type="Pfam" id="PF00561"/>
    </source>
</evidence>
<evidence type="ECO:0000313" key="3">
    <source>
        <dbReference type="Proteomes" id="UP000019113"/>
    </source>
</evidence>
<reference evidence="2 3" key="1">
    <citation type="submission" date="2013-08" db="EMBL/GenBank/DDBJ databases">
        <title>draft genome of Halomonas huanghegensis, strain BJGMM-B45T.</title>
        <authorList>
            <person name="Miao C."/>
            <person name="Wan Y."/>
            <person name="Jin W."/>
        </authorList>
    </citation>
    <scope>NUCLEOTIDE SEQUENCE [LARGE SCALE GENOMIC DNA]</scope>
    <source>
        <strain evidence="2 3">BJGMM-B45</strain>
    </source>
</reference>
<gene>
    <name evidence="2" type="ORF">BJB45_05535</name>
</gene>
<dbReference type="PRINTS" id="PR00111">
    <property type="entry name" value="ABHYDROLASE"/>
</dbReference>
<dbReference type="AlphaFoldDB" id="W1N5Y7"/>
<organism evidence="2 3">
    <name type="scientific">Halomonas huangheensis</name>
    <dbReference type="NCBI Taxonomy" id="1178482"/>
    <lineage>
        <taxon>Bacteria</taxon>
        <taxon>Pseudomonadati</taxon>
        <taxon>Pseudomonadota</taxon>
        <taxon>Gammaproteobacteria</taxon>
        <taxon>Oceanospirillales</taxon>
        <taxon>Halomonadaceae</taxon>
        <taxon>Halomonas</taxon>
    </lineage>
</organism>
<dbReference type="Pfam" id="PF00561">
    <property type="entry name" value="Abhydrolase_1"/>
    <property type="match status" value="1"/>
</dbReference>
<evidence type="ECO:0000313" key="2">
    <source>
        <dbReference type="EMBL" id="ERL50591.1"/>
    </source>
</evidence>
<sequence length="283" mass="30507">MTPQTMTSQTMTSQYATPSSLALADGRQSWRDSGEGPAIVLLHGISSGSASWAPVVEHLGGYRLLAWDAPGYADSQALSSPQPTAGDYAARLDAWLDALDVKRCVLVGHSLGAMMASAYMALRPERLAGVILADPALGYRDADADKRDEVYRSRWTMLAEQGHEAYAAARAPRLLRDDANPEDIARVREGMQRLHVEGFAQASWMLANDALEGYLSGGLNVPATVLCGDEDRITTPQASRALAERLGLPYHAIPRAGHASYIDAPQAFADVVDTFSRPLLKTQ</sequence>
<protein>
    <recommendedName>
        <fullName evidence="1">AB hydrolase-1 domain-containing protein</fullName>
    </recommendedName>
</protein>
<dbReference type="PATRIC" id="fig|1178482.3.peg.3685"/>
<dbReference type="Proteomes" id="UP000019113">
    <property type="component" value="Unassembled WGS sequence"/>
</dbReference>
<dbReference type="GO" id="GO:0003824">
    <property type="term" value="F:catalytic activity"/>
    <property type="evidence" value="ECO:0007669"/>
    <property type="project" value="InterPro"/>
</dbReference>
<name>W1N5Y7_9GAMM</name>
<dbReference type="SUPFAM" id="SSF53474">
    <property type="entry name" value="alpha/beta-Hydrolases"/>
    <property type="match status" value="1"/>
</dbReference>
<dbReference type="eggNOG" id="COG2267">
    <property type="taxonomic scope" value="Bacteria"/>
</dbReference>
<dbReference type="RefSeq" id="WP_021820644.1">
    <property type="nucleotide sequence ID" value="NZ_AVBC01000039.1"/>
</dbReference>
<dbReference type="PANTHER" id="PTHR43798">
    <property type="entry name" value="MONOACYLGLYCEROL LIPASE"/>
    <property type="match status" value="1"/>
</dbReference>
<dbReference type="PANTHER" id="PTHR43798:SF33">
    <property type="entry name" value="HYDROLASE, PUTATIVE (AFU_ORTHOLOGUE AFUA_2G14860)-RELATED"/>
    <property type="match status" value="1"/>
</dbReference>
<dbReference type="EMBL" id="AVBC01000039">
    <property type="protein sequence ID" value="ERL50591.1"/>
    <property type="molecule type" value="Genomic_DNA"/>
</dbReference>